<dbReference type="AlphaFoldDB" id="A0A565CS08"/>
<reference evidence="1" key="1">
    <citation type="submission" date="2019-07" db="EMBL/GenBank/DDBJ databases">
        <authorList>
            <person name="Dittberner H."/>
        </authorList>
    </citation>
    <scope>NUCLEOTIDE SEQUENCE [LARGE SCALE GENOMIC DNA]</scope>
</reference>
<name>A0A565CS08_9BRAS</name>
<accession>A0A565CS08</accession>
<evidence type="ECO:0000313" key="2">
    <source>
        <dbReference type="Proteomes" id="UP000489600"/>
    </source>
</evidence>
<dbReference type="EMBL" id="CABITT030000008">
    <property type="protein sequence ID" value="VVB16419.1"/>
    <property type="molecule type" value="Genomic_DNA"/>
</dbReference>
<organism evidence="1 2">
    <name type="scientific">Arabis nemorensis</name>
    <dbReference type="NCBI Taxonomy" id="586526"/>
    <lineage>
        <taxon>Eukaryota</taxon>
        <taxon>Viridiplantae</taxon>
        <taxon>Streptophyta</taxon>
        <taxon>Embryophyta</taxon>
        <taxon>Tracheophyta</taxon>
        <taxon>Spermatophyta</taxon>
        <taxon>Magnoliopsida</taxon>
        <taxon>eudicotyledons</taxon>
        <taxon>Gunneridae</taxon>
        <taxon>Pentapetalae</taxon>
        <taxon>rosids</taxon>
        <taxon>malvids</taxon>
        <taxon>Brassicales</taxon>
        <taxon>Brassicaceae</taxon>
        <taxon>Arabideae</taxon>
        <taxon>Arabis</taxon>
    </lineage>
</organism>
<proteinExistence type="predicted"/>
<evidence type="ECO:0000313" key="1">
    <source>
        <dbReference type="EMBL" id="VVB16419.1"/>
    </source>
</evidence>
<gene>
    <name evidence="1" type="ORF">ANE_LOCUS26863</name>
</gene>
<comment type="caution">
    <text evidence="1">The sequence shown here is derived from an EMBL/GenBank/DDBJ whole genome shotgun (WGS) entry which is preliminary data.</text>
</comment>
<sequence length="61" mass="7160">MQYMEPEELQWFLAEATSLADTKRIVAEVLRRRHSVGTSLRRQALTFAYYLFSSDLNPPVR</sequence>
<keyword evidence="2" id="KW-1185">Reference proteome</keyword>
<dbReference type="Proteomes" id="UP000489600">
    <property type="component" value="Unassembled WGS sequence"/>
</dbReference>
<protein>
    <submittedName>
        <fullName evidence="1">Uncharacterized protein</fullName>
    </submittedName>
</protein>